<dbReference type="Pfam" id="PF08863">
    <property type="entry name" value="YolD"/>
    <property type="match status" value="1"/>
</dbReference>
<protein>
    <submittedName>
        <fullName evidence="1">YolD-like family protein</fullName>
    </submittedName>
</protein>
<reference evidence="1 2" key="1">
    <citation type="submission" date="2020-07" db="EMBL/GenBank/DDBJ databases">
        <title>Thermoactinomyces phylogeny.</title>
        <authorList>
            <person name="Dunlap C."/>
        </authorList>
    </citation>
    <scope>NUCLEOTIDE SEQUENCE [LARGE SCALE GENOMIC DNA]</scope>
    <source>
        <strain evidence="1 2">AMNI-1</strain>
    </source>
</reference>
<dbReference type="EMBL" id="JACEOL010000043">
    <property type="protein sequence ID" value="MBA4603219.1"/>
    <property type="molecule type" value="Genomic_DNA"/>
</dbReference>
<name>A0A7W1XTY8_9BACL</name>
<evidence type="ECO:0000313" key="2">
    <source>
        <dbReference type="Proteomes" id="UP000538292"/>
    </source>
</evidence>
<sequence length="102" mass="12020">MMLAASFHKWYSRQQRNTAGTPSSGYQPPAIDQDQLEYMIFLLEEACELQKRVIVTYAGKYSPLQFYGYVSKVYPYDGWFLMTNGEWKKRITFGQLIDVDWI</sequence>
<gene>
    <name evidence="1" type="ORF">H2C83_13000</name>
</gene>
<dbReference type="InterPro" id="IPR014962">
    <property type="entry name" value="YolD"/>
</dbReference>
<accession>A0A7W1XTY8</accession>
<comment type="caution">
    <text evidence="1">The sequence shown here is derived from an EMBL/GenBank/DDBJ whole genome shotgun (WGS) entry which is preliminary data.</text>
</comment>
<keyword evidence="2" id="KW-1185">Reference proteome</keyword>
<dbReference type="Proteomes" id="UP000538292">
    <property type="component" value="Unassembled WGS sequence"/>
</dbReference>
<evidence type="ECO:0000313" key="1">
    <source>
        <dbReference type="EMBL" id="MBA4603219.1"/>
    </source>
</evidence>
<dbReference type="RefSeq" id="WP_181741549.1">
    <property type="nucleotide sequence ID" value="NZ_JACEOL010000043.1"/>
</dbReference>
<dbReference type="AlphaFoldDB" id="A0A7W1XTY8"/>
<proteinExistence type="predicted"/>
<organism evidence="1 2">
    <name type="scientific">Thermoactinomyces mirandus</name>
    <dbReference type="NCBI Taxonomy" id="2756294"/>
    <lineage>
        <taxon>Bacteria</taxon>
        <taxon>Bacillati</taxon>
        <taxon>Bacillota</taxon>
        <taxon>Bacilli</taxon>
        <taxon>Bacillales</taxon>
        <taxon>Thermoactinomycetaceae</taxon>
        <taxon>Thermoactinomyces</taxon>
    </lineage>
</organism>